<gene>
    <name evidence="7" type="primary">rps11</name>
    <name evidence="10" type="ORF">GIS02_06435</name>
</gene>
<sequence>MAEEKWGIAHIYASFNNTLITVTDISGAETIAKISGGMVTKAARDESSPYTAMKMATQISEKLKDRGISGIHVKVRAPGGNKQKSPGPGAQAAIRAFARAGMHIGRIEDVTPIPHDGTRSKRGRRV</sequence>
<evidence type="ECO:0000256" key="3">
    <source>
        <dbReference type="ARBA" id="ARBA00022730"/>
    </source>
</evidence>
<dbReference type="InterPro" id="IPR001971">
    <property type="entry name" value="Ribosomal_uS11"/>
</dbReference>
<dbReference type="GO" id="GO:0005840">
    <property type="term" value="C:ribosome"/>
    <property type="evidence" value="ECO:0007669"/>
    <property type="project" value="UniProtKB-KW"/>
</dbReference>
<evidence type="ECO:0000256" key="7">
    <source>
        <dbReference type="HAMAP-Rule" id="MF_01310"/>
    </source>
</evidence>
<evidence type="ECO:0000256" key="4">
    <source>
        <dbReference type="ARBA" id="ARBA00022884"/>
    </source>
</evidence>
<evidence type="ECO:0000256" key="1">
    <source>
        <dbReference type="ARBA" id="ARBA00006194"/>
    </source>
</evidence>
<evidence type="ECO:0000256" key="5">
    <source>
        <dbReference type="ARBA" id="ARBA00022980"/>
    </source>
</evidence>
<comment type="function">
    <text evidence="7">Located on the platform of the 30S subunit.</text>
</comment>
<evidence type="ECO:0000256" key="6">
    <source>
        <dbReference type="ARBA" id="ARBA00023274"/>
    </source>
</evidence>
<dbReference type="GO" id="GO:0019843">
    <property type="term" value="F:rRNA binding"/>
    <property type="evidence" value="ECO:0007669"/>
    <property type="project" value="UniProtKB-UniRule"/>
</dbReference>
<accession>A0A848DAY9</accession>
<keyword evidence="3 7" id="KW-0699">rRNA-binding</keyword>
<dbReference type="PANTHER" id="PTHR11759">
    <property type="entry name" value="40S RIBOSOMAL PROTEIN S14/30S RIBOSOMAL PROTEIN S11"/>
    <property type="match status" value="1"/>
</dbReference>
<dbReference type="GO" id="GO:1990904">
    <property type="term" value="C:ribonucleoprotein complex"/>
    <property type="evidence" value="ECO:0007669"/>
    <property type="project" value="UniProtKB-KW"/>
</dbReference>
<evidence type="ECO:0000256" key="9">
    <source>
        <dbReference type="SAM" id="MobiDB-lite"/>
    </source>
</evidence>
<dbReference type="HAMAP" id="MF_01310">
    <property type="entry name" value="Ribosomal_uS11"/>
    <property type="match status" value="1"/>
</dbReference>
<feature type="region of interest" description="Disordered" evidence="9">
    <location>
        <begin position="106"/>
        <end position="126"/>
    </location>
</feature>
<protein>
    <recommendedName>
        <fullName evidence="7">Small ribosomal subunit protein uS11</fullName>
    </recommendedName>
</protein>
<dbReference type="SUPFAM" id="SSF53137">
    <property type="entry name" value="Translational machinery components"/>
    <property type="match status" value="1"/>
</dbReference>
<dbReference type="InterPro" id="IPR036967">
    <property type="entry name" value="Ribosomal_uS11_sf"/>
</dbReference>
<dbReference type="InterPro" id="IPR018102">
    <property type="entry name" value="Ribosomal_uS11_CS"/>
</dbReference>
<comment type="caution">
    <text evidence="10">The sequence shown here is derived from an EMBL/GenBank/DDBJ whole genome shotgun (WGS) entry which is preliminary data.</text>
</comment>
<name>A0A848DAY9_9EURY</name>
<dbReference type="PROSITE" id="PS00054">
    <property type="entry name" value="RIBOSOMAL_S11"/>
    <property type="match status" value="1"/>
</dbReference>
<proteinExistence type="inferred from homology"/>
<reference evidence="10" key="1">
    <citation type="journal article" date="2020" name="MBio">
        <title>'Candidatus Ethanoperedens,' a Thermophilic Genus of Archaea Mediating the Anaerobic Oxidation of Ethane.</title>
        <authorList>
            <person name="Hahn C.J."/>
            <person name="Laso-Perez R."/>
            <person name="Vulcano F."/>
            <person name="Vaziourakis K.M."/>
            <person name="Stokke R."/>
            <person name="Steen I.H."/>
            <person name="Teske A."/>
            <person name="Boetius A."/>
            <person name="Liebeke M."/>
            <person name="Amann R."/>
            <person name="Knittel K."/>
            <person name="Wegener G."/>
        </authorList>
    </citation>
    <scope>NUCLEOTIDE SEQUENCE</scope>
    <source>
        <strain evidence="10">GoM-Arc1-LC-WB58</strain>
    </source>
</reference>
<dbReference type="GO" id="GO:0006412">
    <property type="term" value="P:translation"/>
    <property type="evidence" value="ECO:0007669"/>
    <property type="project" value="UniProtKB-UniRule"/>
</dbReference>
<dbReference type="NCBIfam" id="TIGR03628">
    <property type="entry name" value="arch_S11P"/>
    <property type="match status" value="1"/>
</dbReference>
<organism evidence="10 11">
    <name type="scientific">Candidatus Ethanoperedens thermophilum</name>
    <dbReference type="NCBI Taxonomy" id="2766897"/>
    <lineage>
        <taxon>Archaea</taxon>
        <taxon>Methanobacteriati</taxon>
        <taxon>Methanobacteriota</taxon>
        <taxon>Stenosarchaea group</taxon>
        <taxon>Methanomicrobia</taxon>
        <taxon>Methanosarcinales</taxon>
        <taxon>Methanosarcinales incertae sedis</taxon>
        <taxon>GOM Arc I cluster</taxon>
        <taxon>Candidatus Ethanoperedens</taxon>
    </lineage>
</organism>
<evidence type="ECO:0000313" key="11">
    <source>
        <dbReference type="Proteomes" id="UP000606580"/>
    </source>
</evidence>
<dbReference type="GO" id="GO:0003735">
    <property type="term" value="F:structural constituent of ribosome"/>
    <property type="evidence" value="ECO:0007669"/>
    <property type="project" value="UniProtKB-UniRule"/>
</dbReference>
<dbReference type="AlphaFoldDB" id="A0A848DAY9"/>
<keyword evidence="5 7" id="KW-0689">Ribosomal protein</keyword>
<evidence type="ECO:0000256" key="8">
    <source>
        <dbReference type="RuleBase" id="RU003629"/>
    </source>
</evidence>
<comment type="similarity">
    <text evidence="1 7 8">Belongs to the universal ribosomal protein uS11 family.</text>
</comment>
<keyword evidence="4 7" id="KW-0694">RNA-binding</keyword>
<dbReference type="Pfam" id="PF00411">
    <property type="entry name" value="Ribosomal_S11"/>
    <property type="match status" value="1"/>
</dbReference>
<dbReference type="PIRSF" id="PIRSF002131">
    <property type="entry name" value="Ribosomal_S11"/>
    <property type="match status" value="1"/>
</dbReference>
<evidence type="ECO:0000313" key="10">
    <source>
        <dbReference type="EMBL" id="NMG83818.1"/>
    </source>
</evidence>
<evidence type="ECO:0000256" key="2">
    <source>
        <dbReference type="ARBA" id="ARBA00011458"/>
    </source>
</evidence>
<dbReference type="NCBIfam" id="NF007176">
    <property type="entry name" value="PRK09607.1"/>
    <property type="match status" value="1"/>
</dbReference>
<dbReference type="Gene3D" id="3.30.420.80">
    <property type="entry name" value="Ribosomal protein S11"/>
    <property type="match status" value="1"/>
</dbReference>
<keyword evidence="6 7" id="KW-0687">Ribonucleoprotein</keyword>
<dbReference type="Proteomes" id="UP000606580">
    <property type="component" value="Unassembled WGS sequence"/>
</dbReference>
<comment type="subunit">
    <text evidence="2 7">Part of the 30S ribosomal subunit.</text>
</comment>
<dbReference type="InterPro" id="IPR019961">
    <property type="entry name" value="Ribosomal_uS11_archaeal"/>
</dbReference>
<dbReference type="EMBL" id="WNEG01000111">
    <property type="protein sequence ID" value="NMG83818.1"/>
    <property type="molecule type" value="Genomic_DNA"/>
</dbReference>
<dbReference type="FunFam" id="3.30.420.80:FF:000007">
    <property type="entry name" value="30S ribosomal protein S11"/>
    <property type="match status" value="1"/>
</dbReference>